<evidence type="ECO:0000256" key="1">
    <source>
        <dbReference type="SAM" id="MobiDB-lite"/>
    </source>
</evidence>
<evidence type="ECO:0000256" key="2">
    <source>
        <dbReference type="SAM" id="SignalP"/>
    </source>
</evidence>
<feature type="signal peptide" evidence="2">
    <location>
        <begin position="1"/>
        <end position="26"/>
    </location>
</feature>
<dbReference type="EMBL" id="FQXK01000038">
    <property type="protein sequence ID" value="SHI73491.1"/>
    <property type="molecule type" value="Genomic_DNA"/>
</dbReference>
<dbReference type="OrthoDB" id="2004338at2"/>
<reference evidence="4" key="1">
    <citation type="submission" date="2016-11" db="EMBL/GenBank/DDBJ databases">
        <authorList>
            <person name="Varghese N."/>
            <person name="Submissions S."/>
        </authorList>
    </citation>
    <scope>NUCLEOTIDE SEQUENCE [LARGE SCALE GENOMIC DNA]</scope>
    <source>
        <strain evidence="4">DSM 3071</strain>
    </source>
</reference>
<organism evidence="3 4">
    <name type="scientific">Butyrivibrio fibrisolvens DSM 3071</name>
    <dbReference type="NCBI Taxonomy" id="1121131"/>
    <lineage>
        <taxon>Bacteria</taxon>
        <taxon>Bacillati</taxon>
        <taxon>Bacillota</taxon>
        <taxon>Clostridia</taxon>
        <taxon>Lachnospirales</taxon>
        <taxon>Lachnospiraceae</taxon>
        <taxon>Butyrivibrio</taxon>
    </lineage>
</organism>
<gene>
    <name evidence="3" type="ORF">SAMN02745229_03548</name>
</gene>
<dbReference type="Proteomes" id="UP000184278">
    <property type="component" value="Unassembled WGS sequence"/>
</dbReference>
<name>A0A1M6DK19_BUTFI</name>
<keyword evidence="2" id="KW-0732">Signal</keyword>
<feature type="chain" id="PRO_5039332437" evidence="2">
    <location>
        <begin position="27"/>
        <end position="508"/>
    </location>
</feature>
<protein>
    <submittedName>
        <fullName evidence="3">Uncharacterized protein</fullName>
    </submittedName>
</protein>
<evidence type="ECO:0000313" key="3">
    <source>
        <dbReference type="EMBL" id="SHI73491.1"/>
    </source>
</evidence>
<proteinExistence type="predicted"/>
<feature type="region of interest" description="Disordered" evidence="1">
    <location>
        <begin position="32"/>
        <end position="51"/>
    </location>
</feature>
<evidence type="ECO:0000313" key="4">
    <source>
        <dbReference type="Proteomes" id="UP000184278"/>
    </source>
</evidence>
<dbReference type="AlphaFoldDB" id="A0A1M6DK19"/>
<dbReference type="RefSeq" id="WP_073389744.1">
    <property type="nucleotide sequence ID" value="NZ_FQXK01000038.1"/>
</dbReference>
<keyword evidence="4" id="KW-1185">Reference proteome</keyword>
<sequence length="508" mass="58142">MRKEFFHGGKRLISAILITTCLTACSADDTFSNKDATEETSTENSTNDSSADSDIIIDSVTWDDSSAKPSGNGENTQIFFNMSDGSIQTFESDIPISVKELQMVDLDNDGTDDYVILGYFANTDTEYQIIYAYTFEDGKVSQLFPVSGIESVDDDVLYDCQIRDVKLDYPVNETVNGLELKSFGKVEGMVYQEAYKIIYCKDNEWNIDFNNEGEDAAYRTVISSRDKDFINIDEESSKLYQAFLDGSEKVTFDTRCDNSEGDYLSRKLTDGEGYTFDEIVDSLIYDDESIEDITDTYIDCGLDGDYEMVVSVSFNIDFSFDMVIKNIDGCLKMCYFKESWSRSHTTIYYNGVVYSYGSSGADSHGTHEGFINADGEYKHWYDKSEDGQYDYDNDGIYSVRLFINHESVNLTFDIPEVACMYSEEISYGDDGEYDYFYFEIWGMYGDELTYDPNNPDDPYEVIIKECEKNGVKVVSKEEHEKKLKERKQEIGLTDEIYEYGYEYLPEDE</sequence>
<dbReference type="GeneID" id="89508498"/>
<accession>A0A1M6DK19</accession>
<feature type="compositionally biased region" description="Low complexity" evidence="1">
    <location>
        <begin position="42"/>
        <end position="51"/>
    </location>
</feature>